<keyword evidence="13" id="KW-1185">Reference proteome</keyword>
<dbReference type="InterPro" id="IPR036312">
    <property type="entry name" value="Bifun_inhib/LTP/seed_sf"/>
</dbReference>
<proteinExistence type="inferred from homology"/>
<evidence type="ECO:0000256" key="1">
    <source>
        <dbReference type="ARBA" id="ARBA00004609"/>
    </source>
</evidence>
<dbReference type="SMART" id="SM00499">
    <property type="entry name" value="AAI"/>
    <property type="match status" value="1"/>
</dbReference>
<keyword evidence="3" id="KW-1003">Cell membrane</keyword>
<dbReference type="GO" id="GO:0098552">
    <property type="term" value="C:side of membrane"/>
    <property type="evidence" value="ECO:0007669"/>
    <property type="project" value="UniProtKB-KW"/>
</dbReference>
<comment type="subcellular location">
    <subcellularLocation>
        <location evidence="1">Cell membrane</location>
        <topology evidence="1">Lipid-anchor</topology>
        <topology evidence="1">GPI-anchor</topology>
    </subcellularLocation>
</comment>
<keyword evidence="4" id="KW-0472">Membrane</keyword>
<dbReference type="EMBL" id="BAABME010004393">
    <property type="protein sequence ID" value="GAA0162209.1"/>
    <property type="molecule type" value="Genomic_DNA"/>
</dbReference>
<evidence type="ECO:0000256" key="8">
    <source>
        <dbReference type="ARBA" id="ARBA00023288"/>
    </source>
</evidence>
<dbReference type="FunFam" id="1.10.110.10:FF:000001">
    <property type="entry name" value="Bifunctional inhibitor/lipid-transfer protein/seed storage 2S albumin superfamily protein"/>
    <property type="match status" value="1"/>
</dbReference>
<dbReference type="CDD" id="cd00010">
    <property type="entry name" value="AAI_LTSS"/>
    <property type="match status" value="1"/>
</dbReference>
<dbReference type="Gene3D" id="1.10.110.10">
    <property type="entry name" value="Plant lipid-transfer and hydrophobic proteins"/>
    <property type="match status" value="1"/>
</dbReference>
<reference evidence="12 13" key="1">
    <citation type="submission" date="2024-01" db="EMBL/GenBank/DDBJ databases">
        <title>The complete chloroplast genome sequence of Lithospermum erythrorhizon: insights into the phylogenetic relationship among Boraginaceae species and the maternal lineages of purple gromwells.</title>
        <authorList>
            <person name="Okada T."/>
            <person name="Watanabe K."/>
        </authorList>
    </citation>
    <scope>NUCLEOTIDE SEQUENCE [LARGE SCALE GENOMIC DNA]</scope>
</reference>
<dbReference type="SUPFAM" id="SSF47699">
    <property type="entry name" value="Bifunctional inhibitor/lipid-transfer protein/seed storage 2S albumin"/>
    <property type="match status" value="1"/>
</dbReference>
<evidence type="ECO:0000256" key="5">
    <source>
        <dbReference type="ARBA" id="ARBA00022729"/>
    </source>
</evidence>
<keyword evidence="7" id="KW-0325">Glycoprotein</keyword>
<gene>
    <name evidence="12" type="ORF">LIER_18351</name>
</gene>
<feature type="chain" id="PRO_5043663093" description="Bifunctional inhibitor/plant lipid transfer protein/seed storage helical domain-containing protein" evidence="10">
    <location>
        <begin position="25"/>
        <end position="169"/>
    </location>
</feature>
<dbReference type="Pfam" id="PF14368">
    <property type="entry name" value="LTP_2"/>
    <property type="match status" value="1"/>
</dbReference>
<evidence type="ECO:0000259" key="11">
    <source>
        <dbReference type="SMART" id="SM00499"/>
    </source>
</evidence>
<evidence type="ECO:0000256" key="6">
    <source>
        <dbReference type="ARBA" id="ARBA00023157"/>
    </source>
</evidence>
<dbReference type="PANTHER" id="PTHR33044">
    <property type="entry name" value="BIFUNCTIONAL INHIBITOR/LIPID-TRANSFER PROTEIN/SEED STORAGE 2S ALBUMIN SUPERFAMILY PROTEIN-RELATED"/>
    <property type="match status" value="1"/>
</dbReference>
<evidence type="ECO:0000313" key="12">
    <source>
        <dbReference type="EMBL" id="GAA0162209.1"/>
    </source>
</evidence>
<keyword evidence="6" id="KW-1015">Disulfide bond</keyword>
<feature type="region of interest" description="Disordered" evidence="9">
    <location>
        <begin position="137"/>
        <end position="169"/>
    </location>
</feature>
<comment type="caution">
    <text evidence="12">The sequence shown here is derived from an EMBL/GenBank/DDBJ whole genome shotgun (WGS) entry which is preliminary data.</text>
</comment>
<name>A0AAV3QDV2_LITER</name>
<keyword evidence="8" id="KW-0449">Lipoprotein</keyword>
<evidence type="ECO:0000256" key="3">
    <source>
        <dbReference type="ARBA" id="ARBA00022475"/>
    </source>
</evidence>
<evidence type="ECO:0000256" key="4">
    <source>
        <dbReference type="ARBA" id="ARBA00022622"/>
    </source>
</evidence>
<feature type="signal peptide" evidence="10">
    <location>
        <begin position="1"/>
        <end position="24"/>
    </location>
</feature>
<dbReference type="Proteomes" id="UP001454036">
    <property type="component" value="Unassembled WGS sequence"/>
</dbReference>
<dbReference type="AlphaFoldDB" id="A0AAV3QDV2"/>
<comment type="similarity">
    <text evidence="2">Belongs to the plant LTP family.</text>
</comment>
<keyword evidence="5 10" id="KW-0732">Signal</keyword>
<evidence type="ECO:0000256" key="9">
    <source>
        <dbReference type="SAM" id="MobiDB-lite"/>
    </source>
</evidence>
<dbReference type="InterPro" id="IPR043325">
    <property type="entry name" value="LTSS"/>
</dbReference>
<keyword evidence="4" id="KW-0336">GPI-anchor</keyword>
<evidence type="ECO:0000313" key="13">
    <source>
        <dbReference type="Proteomes" id="UP001454036"/>
    </source>
</evidence>
<protein>
    <recommendedName>
        <fullName evidence="11">Bifunctional inhibitor/plant lipid transfer protein/seed storage helical domain-containing protein</fullName>
    </recommendedName>
</protein>
<evidence type="ECO:0000256" key="7">
    <source>
        <dbReference type="ARBA" id="ARBA00023180"/>
    </source>
</evidence>
<sequence>MGKNIVTVSFSSILALSLISSATSDLAKDRGNCADQLVGLATCLPYVGGDAKTPTTDCCTGLEQVLKNSKKCLCVLVKDRNDPNLGLKINATLALGLPDKCHAPHADVSKCPALLHLPPNSTDAKVFEDFAKGAKANNTTSNVDADPGKGTNSSLANEKSEGTAVLPLY</sequence>
<evidence type="ECO:0000256" key="2">
    <source>
        <dbReference type="ARBA" id="ARBA00009748"/>
    </source>
</evidence>
<feature type="domain" description="Bifunctional inhibitor/plant lipid transfer protein/seed storage helical" evidence="11">
    <location>
        <begin position="33"/>
        <end position="111"/>
    </location>
</feature>
<dbReference type="GO" id="GO:0005886">
    <property type="term" value="C:plasma membrane"/>
    <property type="evidence" value="ECO:0007669"/>
    <property type="project" value="UniProtKB-SubCell"/>
</dbReference>
<accession>A0AAV3QDV2</accession>
<organism evidence="12 13">
    <name type="scientific">Lithospermum erythrorhizon</name>
    <name type="common">Purple gromwell</name>
    <name type="synonym">Lithospermum officinale var. erythrorhizon</name>
    <dbReference type="NCBI Taxonomy" id="34254"/>
    <lineage>
        <taxon>Eukaryota</taxon>
        <taxon>Viridiplantae</taxon>
        <taxon>Streptophyta</taxon>
        <taxon>Embryophyta</taxon>
        <taxon>Tracheophyta</taxon>
        <taxon>Spermatophyta</taxon>
        <taxon>Magnoliopsida</taxon>
        <taxon>eudicotyledons</taxon>
        <taxon>Gunneridae</taxon>
        <taxon>Pentapetalae</taxon>
        <taxon>asterids</taxon>
        <taxon>lamiids</taxon>
        <taxon>Boraginales</taxon>
        <taxon>Boraginaceae</taxon>
        <taxon>Boraginoideae</taxon>
        <taxon>Lithospermeae</taxon>
        <taxon>Lithospermum</taxon>
    </lineage>
</organism>
<evidence type="ECO:0000256" key="10">
    <source>
        <dbReference type="SAM" id="SignalP"/>
    </source>
</evidence>
<dbReference type="InterPro" id="IPR016140">
    <property type="entry name" value="Bifunc_inhib/LTP/seed_store"/>
</dbReference>